<protein>
    <submittedName>
        <fullName evidence="1">Uncharacterized protein</fullName>
    </submittedName>
</protein>
<sequence length="58" mass="6671">MITRIAKKMVPTLKEIVEAMKGETTETRKRELIAVCIGKKMPIQMPIANKYIFITSLY</sequence>
<gene>
    <name evidence="1" type="ORF">FD00_GL001010</name>
</gene>
<dbReference type="Proteomes" id="UP000050898">
    <property type="component" value="Unassembled WGS sequence"/>
</dbReference>
<evidence type="ECO:0000313" key="2">
    <source>
        <dbReference type="Proteomes" id="UP000050898"/>
    </source>
</evidence>
<reference evidence="1 2" key="1">
    <citation type="journal article" date="2015" name="Genome Announc.">
        <title>Expanding the biotechnology potential of lactobacilli through comparative genomics of 213 strains and associated genera.</title>
        <authorList>
            <person name="Sun Z."/>
            <person name="Harris H.M."/>
            <person name="McCann A."/>
            <person name="Guo C."/>
            <person name="Argimon S."/>
            <person name="Zhang W."/>
            <person name="Yang X."/>
            <person name="Jeffery I.B."/>
            <person name="Cooney J.C."/>
            <person name="Kagawa T.F."/>
            <person name="Liu W."/>
            <person name="Song Y."/>
            <person name="Salvetti E."/>
            <person name="Wrobel A."/>
            <person name="Rasinkangas P."/>
            <person name="Parkhill J."/>
            <person name="Rea M.C."/>
            <person name="O'Sullivan O."/>
            <person name="Ritari J."/>
            <person name="Douillard F.P."/>
            <person name="Paul Ross R."/>
            <person name="Yang R."/>
            <person name="Briner A.E."/>
            <person name="Felis G.E."/>
            <person name="de Vos W.M."/>
            <person name="Barrangou R."/>
            <person name="Klaenhammer T.R."/>
            <person name="Caufield P.W."/>
            <person name="Cui Y."/>
            <person name="Zhang H."/>
            <person name="O'Toole P.W."/>
        </authorList>
    </citation>
    <scope>NUCLEOTIDE SEQUENCE [LARGE SCALE GENOMIC DNA]</scope>
    <source>
        <strain evidence="1 2">DSM 20444</strain>
    </source>
</reference>
<comment type="caution">
    <text evidence="1">The sequence shown here is derived from an EMBL/GenBank/DDBJ whole genome shotgun (WGS) entry which is preliminary data.</text>
</comment>
<accession>A0A0R2EBW6</accession>
<proteinExistence type="predicted"/>
<dbReference type="AlphaFoldDB" id="A0A0R2EBW6"/>
<evidence type="ECO:0000313" key="1">
    <source>
        <dbReference type="EMBL" id="KRN09460.1"/>
    </source>
</evidence>
<dbReference type="EMBL" id="AYYH01000025">
    <property type="protein sequence ID" value="KRN09460.1"/>
    <property type="molecule type" value="Genomic_DNA"/>
</dbReference>
<keyword evidence="2" id="KW-1185">Reference proteome</keyword>
<organism evidence="1 2">
    <name type="scientific">Liquorilactobacillus mali KCTC 3596 = DSM 20444</name>
    <dbReference type="NCBI Taxonomy" id="1046596"/>
    <lineage>
        <taxon>Bacteria</taxon>
        <taxon>Bacillati</taxon>
        <taxon>Bacillota</taxon>
        <taxon>Bacilli</taxon>
        <taxon>Lactobacillales</taxon>
        <taxon>Lactobacillaceae</taxon>
        <taxon>Liquorilactobacillus</taxon>
    </lineage>
</organism>
<name>A0A0R2EBW6_9LACO</name>